<evidence type="ECO:0000256" key="8">
    <source>
        <dbReference type="RuleBase" id="RU361233"/>
    </source>
</evidence>
<dbReference type="NCBIfam" id="TIGR01569">
    <property type="entry name" value="A_tha_TIGR01569"/>
    <property type="match status" value="1"/>
</dbReference>
<evidence type="ECO:0000313" key="11">
    <source>
        <dbReference type="Proteomes" id="UP001168877"/>
    </source>
</evidence>
<evidence type="ECO:0000256" key="2">
    <source>
        <dbReference type="ARBA" id="ARBA00007651"/>
    </source>
</evidence>
<dbReference type="GO" id="GO:0005886">
    <property type="term" value="C:plasma membrane"/>
    <property type="evidence" value="ECO:0007669"/>
    <property type="project" value="UniProtKB-SubCell"/>
</dbReference>
<dbReference type="AlphaFoldDB" id="A0AA39VAE8"/>
<proteinExistence type="inferred from homology"/>
<feature type="transmembrane region" description="Helical" evidence="8">
    <location>
        <begin position="89"/>
        <end position="108"/>
    </location>
</feature>
<dbReference type="InterPro" id="IPR006702">
    <property type="entry name" value="CASP_dom"/>
</dbReference>
<protein>
    <recommendedName>
        <fullName evidence="8">CASP-like protein</fullName>
    </recommendedName>
</protein>
<keyword evidence="11" id="KW-1185">Reference proteome</keyword>
<keyword evidence="4 8" id="KW-1003">Cell membrane</keyword>
<dbReference type="EMBL" id="JAUESC010000388">
    <property type="protein sequence ID" value="KAK0572320.1"/>
    <property type="molecule type" value="Genomic_DNA"/>
</dbReference>
<evidence type="ECO:0000259" key="9">
    <source>
        <dbReference type="Pfam" id="PF04535"/>
    </source>
</evidence>
<keyword evidence="5 8" id="KW-0812">Transmembrane</keyword>
<comment type="subcellular location">
    <subcellularLocation>
        <location evidence="1 8">Cell membrane</location>
        <topology evidence="1 8">Multi-pass membrane protein</topology>
    </subcellularLocation>
</comment>
<organism evidence="10 11">
    <name type="scientific">Acer saccharum</name>
    <name type="common">Sugar maple</name>
    <dbReference type="NCBI Taxonomy" id="4024"/>
    <lineage>
        <taxon>Eukaryota</taxon>
        <taxon>Viridiplantae</taxon>
        <taxon>Streptophyta</taxon>
        <taxon>Embryophyta</taxon>
        <taxon>Tracheophyta</taxon>
        <taxon>Spermatophyta</taxon>
        <taxon>Magnoliopsida</taxon>
        <taxon>eudicotyledons</taxon>
        <taxon>Gunneridae</taxon>
        <taxon>Pentapetalae</taxon>
        <taxon>rosids</taxon>
        <taxon>malvids</taxon>
        <taxon>Sapindales</taxon>
        <taxon>Sapindaceae</taxon>
        <taxon>Hippocastanoideae</taxon>
        <taxon>Acereae</taxon>
        <taxon>Acer</taxon>
    </lineage>
</organism>
<reference evidence="10" key="1">
    <citation type="journal article" date="2022" name="Plant J.">
        <title>Strategies of tolerance reflected in two North American maple genomes.</title>
        <authorList>
            <person name="McEvoy S.L."/>
            <person name="Sezen U.U."/>
            <person name="Trouern-Trend A."/>
            <person name="McMahon S.M."/>
            <person name="Schaberg P.G."/>
            <person name="Yang J."/>
            <person name="Wegrzyn J.L."/>
            <person name="Swenson N.G."/>
        </authorList>
    </citation>
    <scope>NUCLEOTIDE SEQUENCE</scope>
    <source>
        <strain evidence="10">NS2018</strain>
    </source>
</reference>
<name>A0AA39VAE8_ACESA</name>
<evidence type="ECO:0000256" key="4">
    <source>
        <dbReference type="ARBA" id="ARBA00022475"/>
    </source>
</evidence>
<feature type="transmembrane region" description="Helical" evidence="8">
    <location>
        <begin position="146"/>
        <end position="170"/>
    </location>
</feature>
<evidence type="ECO:0000256" key="6">
    <source>
        <dbReference type="ARBA" id="ARBA00022989"/>
    </source>
</evidence>
<comment type="caution">
    <text evidence="8">Lacks conserved residue(s) required for the propagation of feature annotation.</text>
</comment>
<dbReference type="InterPro" id="IPR006459">
    <property type="entry name" value="CASP/CASPL"/>
</dbReference>
<dbReference type="Proteomes" id="UP001168877">
    <property type="component" value="Unassembled WGS sequence"/>
</dbReference>
<dbReference type="PANTHER" id="PTHR33573">
    <property type="entry name" value="CASP-LIKE PROTEIN 4A4"/>
    <property type="match status" value="1"/>
</dbReference>
<evidence type="ECO:0000256" key="5">
    <source>
        <dbReference type="ARBA" id="ARBA00022692"/>
    </source>
</evidence>
<reference evidence="10" key="2">
    <citation type="submission" date="2023-06" db="EMBL/GenBank/DDBJ databases">
        <authorList>
            <person name="Swenson N.G."/>
            <person name="Wegrzyn J.L."/>
            <person name="Mcevoy S.L."/>
        </authorList>
    </citation>
    <scope>NUCLEOTIDE SEQUENCE</scope>
    <source>
        <strain evidence="10">NS2018</strain>
        <tissue evidence="10">Leaf</tissue>
    </source>
</reference>
<comment type="subunit">
    <text evidence="3 8">Homodimer and heterodimers.</text>
</comment>
<dbReference type="Pfam" id="PF04535">
    <property type="entry name" value="CASP_dom"/>
    <property type="match status" value="1"/>
</dbReference>
<evidence type="ECO:0000256" key="1">
    <source>
        <dbReference type="ARBA" id="ARBA00004651"/>
    </source>
</evidence>
<feature type="domain" description="Casparian strip membrane protein" evidence="9">
    <location>
        <begin position="5"/>
        <end position="156"/>
    </location>
</feature>
<sequence>MDFSIQKIEAFLRLCATLVLGLTACTLGLSTQSKLIFYIHRKITFRDLHALECMVYVASLAAVYNLLQLSRCVFSTYYSNGNLNKSNKYLSWVWICYLLDQVVVYLTLATNSAAVEHSILAITGMKEFQWMKWCNRFTRFCFQVGGAIVCGYVACALMASLTFISAFNLFRLYSPQKFLRLKHS</sequence>
<accession>A0AA39VAE8</accession>
<comment type="similarity">
    <text evidence="2 8">Belongs to the Casparian strip membrane proteins (CASP) family.</text>
</comment>
<keyword evidence="7 8" id="KW-0472">Membrane</keyword>
<dbReference type="PROSITE" id="PS51257">
    <property type="entry name" value="PROKAR_LIPOPROTEIN"/>
    <property type="match status" value="1"/>
</dbReference>
<comment type="caution">
    <text evidence="10">The sequence shown here is derived from an EMBL/GenBank/DDBJ whole genome shotgun (WGS) entry which is preliminary data.</text>
</comment>
<gene>
    <name evidence="10" type="ORF">LWI29_029749</name>
</gene>
<evidence type="ECO:0000256" key="7">
    <source>
        <dbReference type="ARBA" id="ARBA00023136"/>
    </source>
</evidence>
<evidence type="ECO:0000313" key="10">
    <source>
        <dbReference type="EMBL" id="KAK0572320.1"/>
    </source>
</evidence>
<dbReference type="PANTHER" id="PTHR33573:SF30">
    <property type="entry name" value="CASP-LIKE PROTEIN 2C1-RELATED"/>
    <property type="match status" value="1"/>
</dbReference>
<keyword evidence="6 8" id="KW-1133">Transmembrane helix</keyword>
<evidence type="ECO:0000256" key="3">
    <source>
        <dbReference type="ARBA" id="ARBA00011489"/>
    </source>
</evidence>
<feature type="transmembrane region" description="Helical" evidence="8">
    <location>
        <begin position="54"/>
        <end position="77"/>
    </location>
</feature>